<feature type="domain" description="Polycystin cation channel PKD1/PKD2" evidence="10">
    <location>
        <begin position="355"/>
        <end position="542"/>
    </location>
</feature>
<feature type="domain" description="Polycystin" evidence="11">
    <location>
        <begin position="110"/>
        <end position="294"/>
    </location>
</feature>
<dbReference type="EnsemblMetazoa" id="HelroT188686">
    <property type="protein sequence ID" value="HelroP188686"/>
    <property type="gene ID" value="HelroG188686"/>
</dbReference>
<dbReference type="eggNOG" id="KOG3599">
    <property type="taxonomic scope" value="Eukaryota"/>
</dbReference>
<dbReference type="EMBL" id="KB096742">
    <property type="protein sequence ID" value="ESO02386.1"/>
    <property type="molecule type" value="Genomic_DNA"/>
</dbReference>
<evidence type="ECO:0000313" key="12">
    <source>
        <dbReference type="EMBL" id="ESO02386.1"/>
    </source>
</evidence>
<dbReference type="InterPro" id="IPR003915">
    <property type="entry name" value="PKD_2"/>
</dbReference>
<organism evidence="13 14">
    <name type="scientific">Helobdella robusta</name>
    <name type="common">Californian leech</name>
    <dbReference type="NCBI Taxonomy" id="6412"/>
    <lineage>
        <taxon>Eukaryota</taxon>
        <taxon>Metazoa</taxon>
        <taxon>Spiralia</taxon>
        <taxon>Lophotrochozoa</taxon>
        <taxon>Annelida</taxon>
        <taxon>Clitellata</taxon>
        <taxon>Hirudinea</taxon>
        <taxon>Rhynchobdellida</taxon>
        <taxon>Glossiphoniidae</taxon>
        <taxon>Helobdella</taxon>
    </lineage>
</organism>
<comment type="subcellular location">
    <subcellularLocation>
        <location evidence="1">Membrane</location>
        <topology evidence="1">Multi-pass membrane protein</topology>
    </subcellularLocation>
</comment>
<evidence type="ECO:0000259" key="11">
    <source>
        <dbReference type="Pfam" id="PF20519"/>
    </source>
</evidence>
<feature type="coiled-coil region" evidence="8">
    <location>
        <begin position="635"/>
        <end position="662"/>
    </location>
</feature>
<feature type="transmembrane region" description="Helical" evidence="9">
    <location>
        <begin position="363"/>
        <end position="384"/>
    </location>
</feature>
<reference evidence="12 14" key="2">
    <citation type="journal article" date="2013" name="Nature">
        <title>Insights into bilaterian evolution from three spiralian genomes.</title>
        <authorList>
            <person name="Simakov O."/>
            <person name="Marletaz F."/>
            <person name="Cho S.J."/>
            <person name="Edsinger-Gonzales E."/>
            <person name="Havlak P."/>
            <person name="Hellsten U."/>
            <person name="Kuo D.H."/>
            <person name="Larsson T."/>
            <person name="Lv J."/>
            <person name="Arendt D."/>
            <person name="Savage R."/>
            <person name="Osoegawa K."/>
            <person name="de Jong P."/>
            <person name="Grimwood J."/>
            <person name="Chapman J.A."/>
            <person name="Shapiro H."/>
            <person name="Aerts A."/>
            <person name="Otillar R.P."/>
            <person name="Terry A.Y."/>
            <person name="Boore J.L."/>
            <person name="Grigoriev I.V."/>
            <person name="Lindberg D.R."/>
            <person name="Seaver E.C."/>
            <person name="Weisblat D.A."/>
            <person name="Putnam N.H."/>
            <person name="Rokhsar D.S."/>
        </authorList>
    </citation>
    <scope>NUCLEOTIDE SEQUENCE</scope>
</reference>
<evidence type="ECO:0000256" key="3">
    <source>
        <dbReference type="ARBA" id="ARBA00022692"/>
    </source>
</evidence>
<feature type="transmembrane region" description="Helical" evidence="9">
    <location>
        <begin position="412"/>
        <end position="432"/>
    </location>
</feature>
<evidence type="ECO:0000313" key="14">
    <source>
        <dbReference type="Proteomes" id="UP000015101"/>
    </source>
</evidence>
<evidence type="ECO:0000256" key="7">
    <source>
        <dbReference type="PIRSR" id="PIRSR603915-2"/>
    </source>
</evidence>
<dbReference type="GO" id="GO:0016020">
    <property type="term" value="C:membrane"/>
    <property type="evidence" value="ECO:0000318"/>
    <property type="project" value="GO_Central"/>
</dbReference>
<dbReference type="Gene3D" id="1.10.287.70">
    <property type="match status" value="1"/>
</dbReference>
<evidence type="ECO:0000256" key="1">
    <source>
        <dbReference type="ARBA" id="ARBA00004141"/>
    </source>
</evidence>
<dbReference type="InterPro" id="IPR051223">
    <property type="entry name" value="Polycystin"/>
</dbReference>
<dbReference type="Proteomes" id="UP000015101">
    <property type="component" value="Unassembled WGS sequence"/>
</dbReference>
<proteinExistence type="inferred from homology"/>
<dbReference type="AlphaFoldDB" id="T1FQ92"/>
<keyword evidence="8" id="KW-0175">Coiled coil</keyword>
<dbReference type="PANTHER" id="PTHR10877">
    <property type="entry name" value="POLYCYSTIN FAMILY MEMBER"/>
    <property type="match status" value="1"/>
</dbReference>
<feature type="transmembrane region" description="Helical" evidence="9">
    <location>
        <begin position="513"/>
        <end position="536"/>
    </location>
</feature>
<dbReference type="InterPro" id="IPR046791">
    <property type="entry name" value="Polycystin_dom"/>
</dbReference>
<keyword evidence="4 9" id="KW-1133">Transmembrane helix</keyword>
<keyword evidence="14" id="KW-1185">Reference proteome</keyword>
<dbReference type="Pfam" id="PF08016">
    <property type="entry name" value="PKD_channel"/>
    <property type="match status" value="1"/>
</dbReference>
<keyword evidence="6" id="KW-0325">Glycoprotein</keyword>
<dbReference type="Pfam" id="PF20519">
    <property type="entry name" value="Polycystin_dom"/>
    <property type="match status" value="1"/>
</dbReference>
<evidence type="ECO:0000256" key="9">
    <source>
        <dbReference type="SAM" id="Phobius"/>
    </source>
</evidence>
<evidence type="ECO:0000256" key="6">
    <source>
        <dbReference type="ARBA" id="ARBA00023180"/>
    </source>
</evidence>
<dbReference type="PRINTS" id="PR01433">
    <property type="entry name" value="POLYCYSTIN2"/>
</dbReference>
<evidence type="ECO:0000256" key="4">
    <source>
        <dbReference type="ARBA" id="ARBA00022989"/>
    </source>
</evidence>
<dbReference type="PANTHER" id="PTHR10877:SF183">
    <property type="entry name" value="AT14535P-RELATED"/>
    <property type="match status" value="1"/>
</dbReference>
<dbReference type="InterPro" id="IPR013122">
    <property type="entry name" value="PKD1_2_channel"/>
</dbReference>
<reference evidence="13" key="3">
    <citation type="submission" date="2015-06" db="UniProtKB">
        <authorList>
            <consortium name="EnsemblMetazoa"/>
        </authorList>
    </citation>
    <scope>IDENTIFICATION</scope>
</reference>
<evidence type="ECO:0000313" key="13">
    <source>
        <dbReference type="EnsemblMetazoa" id="HelroP188686"/>
    </source>
</evidence>
<dbReference type="GO" id="GO:0005509">
    <property type="term" value="F:calcium ion binding"/>
    <property type="evidence" value="ECO:0007669"/>
    <property type="project" value="InterPro"/>
</dbReference>
<evidence type="ECO:0008006" key="15">
    <source>
        <dbReference type="Google" id="ProtNLM"/>
    </source>
</evidence>
<feature type="transmembrane region" description="Helical" evidence="9">
    <location>
        <begin position="299"/>
        <end position="317"/>
    </location>
</feature>
<name>T1FQ92_HELRO</name>
<dbReference type="STRING" id="6412.T1FQ92"/>
<dbReference type="HOGENOM" id="CLU_012097_0_0_1"/>
<keyword evidence="5 9" id="KW-0472">Membrane</keyword>
<dbReference type="RefSeq" id="XP_009019794.1">
    <property type="nucleotide sequence ID" value="XM_009021546.1"/>
</dbReference>
<feature type="transmembrane region" description="Helical" evidence="9">
    <location>
        <begin position="323"/>
        <end position="342"/>
    </location>
</feature>
<dbReference type="KEGG" id="hro:HELRODRAFT_188686"/>
<evidence type="ECO:0000256" key="8">
    <source>
        <dbReference type="SAM" id="Coils"/>
    </source>
</evidence>
<feature type="transmembrane region" description="Helical" evidence="9">
    <location>
        <begin position="480"/>
        <end position="501"/>
    </location>
</feature>
<evidence type="ECO:0000256" key="2">
    <source>
        <dbReference type="ARBA" id="ARBA00007200"/>
    </source>
</evidence>
<comment type="similarity">
    <text evidence="2">Belongs to the polycystin family.</text>
</comment>
<protein>
    <recommendedName>
        <fullName evidence="15">Polycystin cation channel PKD1/PKD2 domain-containing protein</fullName>
    </recommendedName>
</protein>
<dbReference type="GeneID" id="20210989"/>
<dbReference type="CTD" id="20210989"/>
<dbReference type="EMBL" id="AMQM01000865">
    <property type="status" value="NOT_ANNOTATED_CDS"/>
    <property type="molecule type" value="Genomic_DNA"/>
</dbReference>
<dbReference type="GO" id="GO:0005262">
    <property type="term" value="F:calcium channel activity"/>
    <property type="evidence" value="ECO:0000318"/>
    <property type="project" value="GO_Central"/>
</dbReference>
<feature type="disulfide bond" evidence="7">
    <location>
        <begin position="162"/>
        <end position="175"/>
    </location>
</feature>
<keyword evidence="3 9" id="KW-0812">Transmembrane</keyword>
<accession>T1FQ92</accession>
<feature type="transmembrane region" description="Helical" evidence="9">
    <location>
        <begin position="452"/>
        <end position="474"/>
    </location>
</feature>
<dbReference type="GO" id="GO:0050982">
    <property type="term" value="P:detection of mechanical stimulus"/>
    <property type="evidence" value="ECO:0000318"/>
    <property type="project" value="GO_Central"/>
</dbReference>
<dbReference type="FunFam" id="1.10.287.70:FF:000086">
    <property type="entry name" value="Polycystic kidney disease 2"/>
    <property type="match status" value="1"/>
</dbReference>
<evidence type="ECO:0000259" key="10">
    <source>
        <dbReference type="Pfam" id="PF08016"/>
    </source>
</evidence>
<sequence>MGKGRKEDEDSDDEEGEGGAAKDEILVDKKGFSLLRIWSTRDIQLVTNFNREALLKTSLLEFLIFIVFAVSTVLFMMSLRTINGFFLCHAIKNTFFRSPIADKESITFVDIATRDQFWGYLEGNLLKNLYIDQTNQTNWVLDQNLLIGEPQIRQKKVRNGTCSIPSNIKTKINECYGAFTEANEEVSDLSIRTGNSSKFLKKNKVSTVTYYGTLTSYKASGYYAKLSNMKVRTASNLQELRSENWIDRSTRAVFFDFFLLNPSTATIAAVTLAGEFSMTGGVFTSYNIRTVRLIHYQDGIIITLSLVFFGFIVFYLLEEILEAILMCIILINNLIDTALKSAKLFSTQMLILRNEYYTLFSTYLDVSIITCGLLLSMTVTYSYMSNKNLDDESLELQDYASNILYMGYVQQFMDGILAFLVFCIFLKMFKYLSLNETMTKLSETLYSSSKDLLGYSILFFFVILSFGLLGMLLFGYQVAIFSSLGYSIVALFRILLGDIDFEYIDDKHSIIGAAYLIIYIVTVYFILINVFLAIIFESFSRVKAYVEKKKFEIYPVDYIKRKCGKKQKSTGKKPLSQWVNDMINQGYPDEAIDFVISSHTRQNVKLDSVLDNHQLMTLTFELENYVQTNYSHEKIGVLEKQFEELQDQLEGALNSLIMKQNEHKVAMLSLLDAIKDLPGSGETKANHMYQLIKNELNT</sequence>
<reference evidence="14" key="1">
    <citation type="submission" date="2012-12" db="EMBL/GenBank/DDBJ databases">
        <authorList>
            <person name="Hellsten U."/>
            <person name="Grimwood J."/>
            <person name="Chapman J.A."/>
            <person name="Shapiro H."/>
            <person name="Aerts A."/>
            <person name="Otillar R.P."/>
            <person name="Terry A.Y."/>
            <person name="Boore J.L."/>
            <person name="Simakov O."/>
            <person name="Marletaz F."/>
            <person name="Cho S.-J."/>
            <person name="Edsinger-Gonzales E."/>
            <person name="Havlak P."/>
            <person name="Kuo D.-H."/>
            <person name="Larsson T."/>
            <person name="Lv J."/>
            <person name="Arendt D."/>
            <person name="Savage R."/>
            <person name="Osoegawa K."/>
            <person name="de Jong P."/>
            <person name="Lindberg D.R."/>
            <person name="Seaver E.C."/>
            <person name="Weisblat D.A."/>
            <person name="Putnam N.H."/>
            <person name="Grigoriev I.V."/>
            <person name="Rokhsar D.S."/>
        </authorList>
    </citation>
    <scope>NUCLEOTIDE SEQUENCE</scope>
</reference>
<feature type="transmembrane region" description="Helical" evidence="9">
    <location>
        <begin position="59"/>
        <end position="79"/>
    </location>
</feature>
<dbReference type="InParanoid" id="T1FQ92"/>
<evidence type="ECO:0000256" key="5">
    <source>
        <dbReference type="ARBA" id="ARBA00023136"/>
    </source>
</evidence>
<dbReference type="OrthoDB" id="6155400at2759"/>
<gene>
    <name evidence="13" type="primary">20210989</name>
    <name evidence="12" type="ORF">HELRODRAFT_188686</name>
</gene>